<protein>
    <recommendedName>
        <fullName evidence="9">DDRGK domain-containing protein</fullName>
    </recommendedName>
</protein>
<dbReference type="InterPro" id="IPR050899">
    <property type="entry name" value="DDRGK_domain-containing"/>
</dbReference>
<keyword evidence="5" id="KW-0175">Coiled coil</keyword>
<dbReference type="PANTHER" id="PTHR48176">
    <property type="entry name" value="DDRGK DOMAIN-CONTAINING PROTEIN 1"/>
    <property type="match status" value="1"/>
</dbReference>
<dbReference type="Pfam" id="PF09756">
    <property type="entry name" value="DDRGK"/>
    <property type="match status" value="1"/>
</dbReference>
<dbReference type="SUPFAM" id="SSF46785">
    <property type="entry name" value="Winged helix' DNA-binding domain"/>
    <property type="match status" value="1"/>
</dbReference>
<keyword evidence="3 6" id="KW-1133">Transmembrane helix</keyword>
<organism evidence="7 8">
    <name type="scientific">Cryptosporidium andersoni</name>
    <dbReference type="NCBI Taxonomy" id="117008"/>
    <lineage>
        <taxon>Eukaryota</taxon>
        <taxon>Sar</taxon>
        <taxon>Alveolata</taxon>
        <taxon>Apicomplexa</taxon>
        <taxon>Conoidasida</taxon>
        <taxon>Coccidia</taxon>
        <taxon>Eucoccidiorida</taxon>
        <taxon>Eimeriorina</taxon>
        <taxon>Cryptosporidiidae</taxon>
        <taxon>Cryptosporidium</taxon>
    </lineage>
</organism>
<proteinExistence type="predicted"/>
<gene>
    <name evidence="7" type="ORF">cand_032400</name>
</gene>
<evidence type="ECO:0000313" key="8">
    <source>
        <dbReference type="Proteomes" id="UP000186804"/>
    </source>
</evidence>
<keyword evidence="8" id="KW-1185">Reference proteome</keyword>
<evidence type="ECO:0000313" key="7">
    <source>
        <dbReference type="EMBL" id="OII71527.1"/>
    </source>
</evidence>
<comment type="subcellular location">
    <subcellularLocation>
        <location evidence="1">Membrane</location>
        <topology evidence="1">Single-pass membrane protein</topology>
    </subcellularLocation>
</comment>
<sequence length="266" mass="31560">MGEKLVVTILKSLELEDWSNILFVIVVFIFIFYILLRWLQNNQSRLDEIQKAMVSSQPVMKSNSLVFDKAKAKEIRLKDMIIKQRINAKRARESRRELLRNKEMLRNIKEELYKKKKDEKLIEELKQREILLRNRQQEYEKWKKRIVIEDSGQDTEDEDLNSELLSLSNFINLIKTKKVIQLDYLSSNFNINIDDTINRIQELEKQNLLDGVFTDSGKYIYITETEWQDLTKALESKGIIEKSSSLVSICNEVINIDKYTTQNMDK</sequence>
<evidence type="ECO:0000256" key="5">
    <source>
        <dbReference type="SAM" id="Coils"/>
    </source>
</evidence>
<dbReference type="InterPro" id="IPR036388">
    <property type="entry name" value="WH-like_DNA-bd_sf"/>
</dbReference>
<dbReference type="GeneID" id="92367424"/>
<dbReference type="PANTHER" id="PTHR48176:SF1">
    <property type="entry name" value="DDRGK DOMAIN-CONTAINING PROTEIN 1"/>
    <property type="match status" value="1"/>
</dbReference>
<feature type="coiled-coil region" evidence="5">
    <location>
        <begin position="88"/>
        <end position="128"/>
    </location>
</feature>
<feature type="transmembrane region" description="Helical" evidence="6">
    <location>
        <begin position="20"/>
        <end position="39"/>
    </location>
</feature>
<dbReference type="InterPro" id="IPR019153">
    <property type="entry name" value="DDRGK_dom-contain"/>
</dbReference>
<dbReference type="VEuPathDB" id="CryptoDB:cand_032400"/>
<evidence type="ECO:0000256" key="2">
    <source>
        <dbReference type="ARBA" id="ARBA00022692"/>
    </source>
</evidence>
<keyword evidence="4 6" id="KW-0472">Membrane</keyword>
<comment type="caution">
    <text evidence="7">The sequence shown here is derived from an EMBL/GenBank/DDBJ whole genome shotgun (WGS) entry which is preliminary data.</text>
</comment>
<dbReference type="SMART" id="SM01128">
    <property type="entry name" value="DDRGK"/>
    <property type="match status" value="1"/>
</dbReference>
<dbReference type="GO" id="GO:0016020">
    <property type="term" value="C:membrane"/>
    <property type="evidence" value="ECO:0007669"/>
    <property type="project" value="UniProtKB-SubCell"/>
</dbReference>
<dbReference type="RefSeq" id="XP_067066717.1">
    <property type="nucleotide sequence ID" value="XM_067213466.1"/>
</dbReference>
<evidence type="ECO:0000256" key="1">
    <source>
        <dbReference type="ARBA" id="ARBA00004167"/>
    </source>
</evidence>
<dbReference type="AlphaFoldDB" id="A0A1J4MC14"/>
<accession>A0A1J4MC14</accession>
<evidence type="ECO:0000256" key="4">
    <source>
        <dbReference type="ARBA" id="ARBA00023136"/>
    </source>
</evidence>
<dbReference type="EMBL" id="LRBS01000121">
    <property type="protein sequence ID" value="OII71527.1"/>
    <property type="molecule type" value="Genomic_DNA"/>
</dbReference>
<name>A0A1J4MC14_9CRYT</name>
<dbReference type="InterPro" id="IPR036390">
    <property type="entry name" value="WH_DNA-bd_sf"/>
</dbReference>
<evidence type="ECO:0000256" key="3">
    <source>
        <dbReference type="ARBA" id="ARBA00022989"/>
    </source>
</evidence>
<evidence type="ECO:0000256" key="6">
    <source>
        <dbReference type="SAM" id="Phobius"/>
    </source>
</evidence>
<dbReference type="GO" id="GO:0044389">
    <property type="term" value="F:ubiquitin-like protein ligase binding"/>
    <property type="evidence" value="ECO:0007669"/>
    <property type="project" value="TreeGrafter"/>
</dbReference>
<dbReference type="Gene3D" id="1.10.10.10">
    <property type="entry name" value="Winged helix-like DNA-binding domain superfamily/Winged helix DNA-binding domain"/>
    <property type="match status" value="1"/>
</dbReference>
<evidence type="ECO:0008006" key="9">
    <source>
        <dbReference type="Google" id="ProtNLM"/>
    </source>
</evidence>
<keyword evidence="2 6" id="KW-0812">Transmembrane</keyword>
<dbReference type="OrthoDB" id="2285710at2759"/>
<reference evidence="7 8" key="1">
    <citation type="submission" date="2016-10" db="EMBL/GenBank/DDBJ databases">
        <title>Reductive evolution of mitochondrial metabolism and differential evolution of invasion-related proteins in Cryptosporidium.</title>
        <authorList>
            <person name="Liu S."/>
            <person name="Roellig D.M."/>
            <person name="Guo Y."/>
            <person name="Li N."/>
            <person name="Frace M.A."/>
            <person name="Tang K."/>
            <person name="Zhang L."/>
            <person name="Feng Y."/>
            <person name="Xiao L."/>
        </authorList>
    </citation>
    <scope>NUCLEOTIDE SEQUENCE [LARGE SCALE GENOMIC DNA]</scope>
    <source>
        <strain evidence="7">30847</strain>
    </source>
</reference>
<dbReference type="Proteomes" id="UP000186804">
    <property type="component" value="Unassembled WGS sequence"/>
</dbReference>